<organism evidence="2 3">
    <name type="scientific">Sphingopyxis macrogoltabida</name>
    <name type="common">Sphingomonas macrogoltabidus</name>
    <dbReference type="NCBI Taxonomy" id="33050"/>
    <lineage>
        <taxon>Bacteria</taxon>
        <taxon>Pseudomonadati</taxon>
        <taxon>Pseudomonadota</taxon>
        <taxon>Alphaproteobacteria</taxon>
        <taxon>Sphingomonadales</taxon>
        <taxon>Sphingomonadaceae</taxon>
        <taxon>Sphingopyxis</taxon>
    </lineage>
</organism>
<evidence type="ECO:0000313" key="3">
    <source>
        <dbReference type="Proteomes" id="UP000058074"/>
    </source>
</evidence>
<sequence>MPRSFTPTAALCLASALVLAAPAAHAQDAAPAVSLVVGTRVYDQNGEQVGEIAKVSGDRVAVSIDGNGLVVPKNAFVKSAKGPALKAPKAKIVAVLRQAEADAAAVDGALKPGAEVRSADGATVLGKVMAMAPQGAILTTSEGNITMPRAAFFLSARGLAMKVDEKQFLAGVRAARAQKKGG</sequence>
<protein>
    <recommendedName>
        <fullName evidence="4">PRC-barrel domain-containing protein</fullName>
    </recommendedName>
</protein>
<feature type="signal peptide" evidence="1">
    <location>
        <begin position="1"/>
        <end position="26"/>
    </location>
</feature>
<dbReference type="Proteomes" id="UP000058074">
    <property type="component" value="Chromosome"/>
</dbReference>
<keyword evidence="1" id="KW-0732">Signal</keyword>
<evidence type="ECO:0000256" key="1">
    <source>
        <dbReference type="SAM" id="SignalP"/>
    </source>
</evidence>
<dbReference type="KEGG" id="smag:AN936_05745"/>
<name>A0A0N7GS69_SPHMC</name>
<dbReference type="PATRIC" id="fig|33050.5.peg.1198"/>
<dbReference type="AlphaFoldDB" id="A0A0N7GS69"/>
<gene>
    <name evidence="2" type="ORF">AN936_05745</name>
</gene>
<dbReference type="RefSeq" id="WP_149037597.1">
    <property type="nucleotide sequence ID" value="NZ_CP012700.1"/>
</dbReference>
<dbReference type="OrthoDB" id="7449793at2"/>
<reference evidence="2 3" key="1">
    <citation type="journal article" date="2015" name="Genome Announc.">
        <title>Complete Genome Sequence of Polypropylene Glycol- and Polyethylene Glycol-Degrading Sphingopyxis macrogoltabida Strain EY-1.</title>
        <authorList>
            <person name="Ohtsubo Y."/>
            <person name="Nagata Y."/>
            <person name="Numata M."/>
            <person name="Tsuchikane K."/>
            <person name="Hosoyama A."/>
            <person name="Yamazoe A."/>
            <person name="Tsuda M."/>
            <person name="Fujita N."/>
            <person name="Kawai F."/>
        </authorList>
    </citation>
    <scope>NUCLEOTIDE SEQUENCE [LARGE SCALE GENOMIC DNA]</scope>
    <source>
        <strain evidence="2 3">EY-1</strain>
    </source>
</reference>
<feature type="chain" id="PRO_5006012192" description="PRC-barrel domain-containing protein" evidence="1">
    <location>
        <begin position="27"/>
        <end position="182"/>
    </location>
</feature>
<proteinExistence type="predicted"/>
<accession>A0A0N7GS69</accession>
<evidence type="ECO:0008006" key="4">
    <source>
        <dbReference type="Google" id="ProtNLM"/>
    </source>
</evidence>
<dbReference type="EMBL" id="CP012700">
    <property type="protein sequence ID" value="ALH79883.1"/>
    <property type="molecule type" value="Genomic_DNA"/>
</dbReference>
<evidence type="ECO:0000313" key="2">
    <source>
        <dbReference type="EMBL" id="ALH79883.1"/>
    </source>
</evidence>